<evidence type="ECO:0000313" key="2">
    <source>
        <dbReference type="EMBL" id="KAJ3568842.1"/>
    </source>
</evidence>
<name>A0AAD5VSV3_9AGAR</name>
<organism evidence="2 3">
    <name type="scientific">Leucocoprinus birnbaumii</name>
    <dbReference type="NCBI Taxonomy" id="56174"/>
    <lineage>
        <taxon>Eukaryota</taxon>
        <taxon>Fungi</taxon>
        <taxon>Dikarya</taxon>
        <taxon>Basidiomycota</taxon>
        <taxon>Agaricomycotina</taxon>
        <taxon>Agaricomycetes</taxon>
        <taxon>Agaricomycetidae</taxon>
        <taxon>Agaricales</taxon>
        <taxon>Agaricineae</taxon>
        <taxon>Agaricaceae</taxon>
        <taxon>Leucocoprinus</taxon>
    </lineage>
</organism>
<reference evidence="2" key="1">
    <citation type="submission" date="2022-07" db="EMBL/GenBank/DDBJ databases">
        <title>Genome Sequence of Leucocoprinus birnbaumii.</title>
        <authorList>
            <person name="Buettner E."/>
        </authorList>
    </citation>
    <scope>NUCLEOTIDE SEQUENCE</scope>
    <source>
        <strain evidence="2">VT141</strain>
    </source>
</reference>
<dbReference type="Proteomes" id="UP001213000">
    <property type="component" value="Unassembled WGS sequence"/>
</dbReference>
<dbReference type="AlphaFoldDB" id="A0AAD5VSV3"/>
<proteinExistence type="predicted"/>
<accession>A0AAD5VSV3</accession>
<gene>
    <name evidence="2" type="ORF">NP233_g5448</name>
</gene>
<comment type="caution">
    <text evidence="2">The sequence shown here is derived from an EMBL/GenBank/DDBJ whole genome shotgun (WGS) entry which is preliminary data.</text>
</comment>
<feature type="region of interest" description="Disordered" evidence="1">
    <location>
        <begin position="25"/>
        <end position="44"/>
    </location>
</feature>
<dbReference type="EMBL" id="JANIEX010000321">
    <property type="protein sequence ID" value="KAJ3568842.1"/>
    <property type="molecule type" value="Genomic_DNA"/>
</dbReference>
<evidence type="ECO:0000313" key="3">
    <source>
        <dbReference type="Proteomes" id="UP001213000"/>
    </source>
</evidence>
<keyword evidence="3" id="KW-1185">Reference proteome</keyword>
<sequence length="256" mass="28095">MALPRHDSSSSLSLHTISKSPISETHESIYQGDQPPLPCLSSTSAMPPVVASPDSWSVVSLSGSQPNKSISSYSYSASSLLAKEVDLQPWLQGLNQQLLDGIEDIVFSAFSPHPQKAAVIPSQQKATQIIPITPTVSIGPKSLLSESTPARFTPPKWTLSLAFRHFRRLFSKRQASPSQRANIIRSTEYIATMQTLHRIARVRRLSTTLSRLLARKSQVVNQIKKRLLRIGLSGLDGNPKVETMEIALYMGDVQGV</sequence>
<evidence type="ECO:0000256" key="1">
    <source>
        <dbReference type="SAM" id="MobiDB-lite"/>
    </source>
</evidence>
<protein>
    <submittedName>
        <fullName evidence="2">Uncharacterized protein</fullName>
    </submittedName>
</protein>